<dbReference type="Proteomes" id="UP000184513">
    <property type="component" value="Unassembled WGS sequence"/>
</dbReference>
<keyword evidence="2" id="KW-1185">Reference proteome</keyword>
<dbReference type="Pfam" id="PF13528">
    <property type="entry name" value="Glyco_trans_1_3"/>
    <property type="match status" value="1"/>
</dbReference>
<accession>A0A1M7NXB7</accession>
<evidence type="ECO:0000313" key="1">
    <source>
        <dbReference type="EMBL" id="SHN08669.1"/>
    </source>
</evidence>
<dbReference type="AlphaFoldDB" id="A0A1M7NXB7"/>
<dbReference type="OrthoDB" id="9793805at2"/>
<dbReference type="STRING" id="388280.SAMN04488057_106143"/>
<gene>
    <name evidence="1" type="ORF">SAMN04488057_106143</name>
</gene>
<evidence type="ECO:0008006" key="3">
    <source>
        <dbReference type="Google" id="ProtNLM"/>
    </source>
</evidence>
<proteinExistence type="predicted"/>
<sequence length="393" mass="44339">MGKKFLFIVQGEGRGHMTQAIIFEQLLREKGHEVSAVIIGTSRRRKIPEYVDRAFGCRLHKIQSPNFLTDKGNKRVRIGATLFGNLGRLPVFLKSLKCINQLVHEHRPDCIVNFYDLLGGIYMGIYRPDAKTMVIGHQYLASHRDFTFAKPGGLLKSLFRINTKITSLGADKTIALSLWEPEPQSAPSGLLVWPPLIKAGVKSTGPVSGDYYLVYIVNSGYAREIFDLAKRFPEIKIEAFWDEKEMPERYQPLANLIFHQVDDHLFLEKLSGCKAYLSTAGFESIAEALYLGKKILVVPVEGQYEQKCNSLDAERSGAGIAAGSFDLPLLGHYLKNHSETDDVSRKFRAWESTLDAHFHKLMVWLESEDEKTVKKGYRILAMKNNPLASSFSK</sequence>
<dbReference type="SUPFAM" id="SSF53756">
    <property type="entry name" value="UDP-Glycosyltransferase/glycogen phosphorylase"/>
    <property type="match status" value="1"/>
</dbReference>
<dbReference type="EMBL" id="FRCY01000006">
    <property type="protein sequence ID" value="SHN08669.1"/>
    <property type="molecule type" value="Genomic_DNA"/>
</dbReference>
<dbReference type="RefSeq" id="WP_073094790.1">
    <property type="nucleotide sequence ID" value="NZ_FRCY01000006.1"/>
</dbReference>
<dbReference type="Gene3D" id="3.40.50.2000">
    <property type="entry name" value="Glycogen Phosphorylase B"/>
    <property type="match status" value="1"/>
</dbReference>
<protein>
    <recommendedName>
        <fullName evidence="3">Glycosyltransferase</fullName>
    </recommendedName>
</protein>
<reference evidence="1 2" key="1">
    <citation type="submission" date="2016-11" db="EMBL/GenBank/DDBJ databases">
        <authorList>
            <person name="Jaros S."/>
            <person name="Januszkiewicz K."/>
            <person name="Wedrychowicz H."/>
        </authorList>
    </citation>
    <scope>NUCLEOTIDE SEQUENCE [LARGE SCALE GENOMIC DNA]</scope>
    <source>
        <strain evidence="1 2">CGMCC 1.6102</strain>
    </source>
</reference>
<name>A0A1M7NXB7_9BACT</name>
<organism evidence="1 2">
    <name type="scientific">Cyclobacterium lianum</name>
    <dbReference type="NCBI Taxonomy" id="388280"/>
    <lineage>
        <taxon>Bacteria</taxon>
        <taxon>Pseudomonadati</taxon>
        <taxon>Bacteroidota</taxon>
        <taxon>Cytophagia</taxon>
        <taxon>Cytophagales</taxon>
        <taxon>Cyclobacteriaceae</taxon>
        <taxon>Cyclobacterium</taxon>
    </lineage>
</organism>
<evidence type="ECO:0000313" key="2">
    <source>
        <dbReference type="Proteomes" id="UP000184513"/>
    </source>
</evidence>